<dbReference type="Proteomes" id="UP001168098">
    <property type="component" value="Unassembled WGS sequence"/>
</dbReference>
<feature type="coiled-coil region" evidence="3">
    <location>
        <begin position="426"/>
        <end position="467"/>
    </location>
</feature>
<dbReference type="AlphaFoldDB" id="A0AA38ZJD3"/>
<reference evidence="5 6" key="1">
    <citation type="journal article" date="2023" name="BMC Biotechnol.">
        <title>Vitis rotundifolia cv Carlos genome sequencing.</title>
        <authorList>
            <person name="Huff M."/>
            <person name="Hulse-Kemp A."/>
            <person name="Scheffler B."/>
            <person name="Youngblood R."/>
            <person name="Simpson S."/>
            <person name="Babiker E."/>
            <person name="Staton M."/>
        </authorList>
    </citation>
    <scope>NUCLEOTIDE SEQUENCE [LARGE SCALE GENOMIC DNA]</scope>
    <source>
        <tissue evidence="5">Leaf</tissue>
    </source>
</reference>
<evidence type="ECO:0000256" key="3">
    <source>
        <dbReference type="SAM" id="Coils"/>
    </source>
</evidence>
<evidence type="ECO:0000256" key="2">
    <source>
        <dbReference type="ARBA" id="ARBA00023054"/>
    </source>
</evidence>
<feature type="compositionally biased region" description="Basic and acidic residues" evidence="4">
    <location>
        <begin position="591"/>
        <end position="601"/>
    </location>
</feature>
<protein>
    <recommendedName>
        <fullName evidence="7">WEB family protein</fullName>
    </recommendedName>
</protein>
<dbReference type="GO" id="GO:0009903">
    <property type="term" value="P:chloroplast avoidance movement"/>
    <property type="evidence" value="ECO:0007669"/>
    <property type="project" value="TreeGrafter"/>
</dbReference>
<gene>
    <name evidence="5" type="ORF">PVL29_012600</name>
</gene>
<dbReference type="GO" id="GO:0009904">
    <property type="term" value="P:chloroplast accumulation movement"/>
    <property type="evidence" value="ECO:0007669"/>
    <property type="project" value="TreeGrafter"/>
</dbReference>
<dbReference type="GO" id="GO:0005829">
    <property type="term" value="C:cytosol"/>
    <property type="evidence" value="ECO:0007669"/>
    <property type="project" value="TreeGrafter"/>
</dbReference>
<dbReference type="PANTHER" id="PTHR32054">
    <property type="entry name" value="HEAVY CHAIN, PUTATIVE, EXPRESSED-RELATED-RELATED"/>
    <property type="match status" value="1"/>
</dbReference>
<evidence type="ECO:0000313" key="5">
    <source>
        <dbReference type="EMBL" id="KAJ9690017.1"/>
    </source>
</evidence>
<proteinExistence type="inferred from homology"/>
<dbReference type="InterPro" id="IPR008545">
    <property type="entry name" value="Web"/>
</dbReference>
<feature type="region of interest" description="Disordered" evidence="4">
    <location>
        <begin position="591"/>
        <end position="624"/>
    </location>
</feature>
<evidence type="ECO:0000313" key="6">
    <source>
        <dbReference type="Proteomes" id="UP001168098"/>
    </source>
</evidence>
<comment type="caution">
    <text evidence="5">The sequence shown here is derived from an EMBL/GenBank/DDBJ whole genome shotgun (WGS) entry which is preliminary data.</text>
</comment>
<dbReference type="PANTHER" id="PTHR32054:SF42">
    <property type="entry name" value="WEB FAMILY PROTEIN"/>
    <property type="match status" value="1"/>
</dbReference>
<comment type="similarity">
    <text evidence="1">Belongs to the WEB family.</text>
</comment>
<feature type="compositionally biased region" description="Polar residues" evidence="4">
    <location>
        <begin position="613"/>
        <end position="624"/>
    </location>
</feature>
<name>A0AA38ZJD3_VITRO</name>
<evidence type="ECO:0000256" key="4">
    <source>
        <dbReference type="SAM" id="MobiDB-lite"/>
    </source>
</evidence>
<keyword evidence="6" id="KW-1185">Reference proteome</keyword>
<feature type="coiled-coil region" evidence="3">
    <location>
        <begin position="91"/>
        <end position="132"/>
    </location>
</feature>
<accession>A0AA38ZJD3</accession>
<sequence>MDMDFSPAVPYGVLGAKFCDVGELEKAMVITSMKGRASEESSPRTEVGEIDTRAPFQSVKAAVNLFGDVATPRDEKPVARKSRLSMDEIVLMDKEGELILAQNELGEVKEQLENAEATKSRAISDLEKANITLQGLMTKLRTASESKQLVIEATEALKARAKQLEVESRKSLEISAAWKEELDRASELYKITITELDNEKQELTNIRQDFDASLEAKLAAVEQEEKAQTADRINTERIDELSKEIATMRESLAHVKLSSLQSQQELKRMITEKDAVQQSHRTAMEEVQNQKLSLEKEINPEVTCNLEIMLVETEQEIALLQEKMQKAPASDMDSVRQLTLELEDATKELQGVAEEESSLRSLVASLKLELETVRKHISELQEKESGRESVAKSMNVGLEKSKLELEQAVSQETDATEIPGGLFSTMEQLSSESKKALREAEEIKKTAEEMKQEAERARILVEEGDRKLTLALQEVEEAKAAEQIALDEIAILSKRANAARASQSASGEKIKLSVEEFESLSRKVEASENLAMMKEAAATAQVEAVNASKNDADKRVEASLKEIEDLKVEIEEATKAAELAEEAKKVVEDELQKWRDEREESSGSSPPLIMEDTPTSSDTYRQHS</sequence>
<evidence type="ECO:0008006" key="7">
    <source>
        <dbReference type="Google" id="ProtNLM"/>
    </source>
</evidence>
<organism evidence="5 6">
    <name type="scientific">Vitis rotundifolia</name>
    <name type="common">Muscadine grape</name>
    <dbReference type="NCBI Taxonomy" id="103349"/>
    <lineage>
        <taxon>Eukaryota</taxon>
        <taxon>Viridiplantae</taxon>
        <taxon>Streptophyta</taxon>
        <taxon>Embryophyta</taxon>
        <taxon>Tracheophyta</taxon>
        <taxon>Spermatophyta</taxon>
        <taxon>Magnoliopsida</taxon>
        <taxon>eudicotyledons</taxon>
        <taxon>Gunneridae</taxon>
        <taxon>Pentapetalae</taxon>
        <taxon>rosids</taxon>
        <taxon>Vitales</taxon>
        <taxon>Vitaceae</taxon>
        <taxon>Viteae</taxon>
        <taxon>Vitis</taxon>
    </lineage>
</organism>
<dbReference type="Pfam" id="PF05701">
    <property type="entry name" value="WEMBL"/>
    <property type="match status" value="1"/>
</dbReference>
<feature type="coiled-coil region" evidence="3">
    <location>
        <begin position="335"/>
        <end position="383"/>
    </location>
</feature>
<keyword evidence="2 3" id="KW-0175">Coiled coil</keyword>
<evidence type="ECO:0000256" key="1">
    <source>
        <dbReference type="ARBA" id="ARBA00005485"/>
    </source>
</evidence>
<dbReference type="EMBL" id="JARBHA010000010">
    <property type="protein sequence ID" value="KAJ9690017.1"/>
    <property type="molecule type" value="Genomic_DNA"/>
</dbReference>